<evidence type="ECO:0000256" key="4">
    <source>
        <dbReference type="ARBA" id="ARBA00023136"/>
    </source>
</evidence>
<feature type="transmembrane region" description="Helical" evidence="5">
    <location>
        <begin position="181"/>
        <end position="205"/>
    </location>
</feature>
<evidence type="ECO:0000256" key="2">
    <source>
        <dbReference type="ARBA" id="ARBA00022692"/>
    </source>
</evidence>
<keyword evidence="4 5" id="KW-0472">Membrane</keyword>
<keyword evidence="3 5" id="KW-1133">Transmembrane helix</keyword>
<name>A0ABP6DAA5_9ACTN</name>
<dbReference type="Proteomes" id="UP001501447">
    <property type="component" value="Unassembled WGS sequence"/>
</dbReference>
<reference evidence="8" key="1">
    <citation type="journal article" date="2019" name="Int. J. Syst. Evol. Microbiol.">
        <title>The Global Catalogue of Microorganisms (GCM) 10K type strain sequencing project: providing services to taxonomists for standard genome sequencing and annotation.</title>
        <authorList>
            <consortium name="The Broad Institute Genomics Platform"/>
            <consortium name="The Broad Institute Genome Sequencing Center for Infectious Disease"/>
            <person name="Wu L."/>
            <person name="Ma J."/>
        </authorList>
    </citation>
    <scope>NUCLEOTIDE SEQUENCE [LARGE SCALE GENOMIC DNA]</scope>
    <source>
        <strain evidence="8">JCM 16373</strain>
    </source>
</reference>
<evidence type="ECO:0000313" key="8">
    <source>
        <dbReference type="Proteomes" id="UP001501447"/>
    </source>
</evidence>
<accession>A0ABP6DAA5</accession>
<dbReference type="InterPro" id="IPR000515">
    <property type="entry name" value="MetI-like"/>
</dbReference>
<dbReference type="InterPro" id="IPR035906">
    <property type="entry name" value="MetI-like_sf"/>
</dbReference>
<comment type="similarity">
    <text evidence="5">Belongs to the binding-protein-dependent transport system permease family.</text>
</comment>
<keyword evidence="5" id="KW-0813">Transport</keyword>
<evidence type="ECO:0000256" key="1">
    <source>
        <dbReference type="ARBA" id="ARBA00004141"/>
    </source>
</evidence>
<dbReference type="Pfam" id="PF00528">
    <property type="entry name" value="BPD_transp_1"/>
    <property type="match status" value="1"/>
</dbReference>
<dbReference type="PANTHER" id="PTHR30614:SF21">
    <property type="entry name" value="AMINO ACID ABC TRANSPORTER PERMEASE"/>
    <property type="match status" value="1"/>
</dbReference>
<evidence type="ECO:0000313" key="7">
    <source>
        <dbReference type="EMBL" id="GAA2634379.1"/>
    </source>
</evidence>
<gene>
    <name evidence="7" type="ORF">GCM10009863_58380</name>
</gene>
<evidence type="ECO:0000256" key="5">
    <source>
        <dbReference type="RuleBase" id="RU363032"/>
    </source>
</evidence>
<keyword evidence="8" id="KW-1185">Reference proteome</keyword>
<comment type="caution">
    <text evidence="7">The sequence shown here is derived from an EMBL/GenBank/DDBJ whole genome shotgun (WGS) entry which is preliminary data.</text>
</comment>
<dbReference type="CDD" id="cd06261">
    <property type="entry name" value="TM_PBP2"/>
    <property type="match status" value="1"/>
</dbReference>
<dbReference type="InterPro" id="IPR043429">
    <property type="entry name" value="ArtM/GltK/GlnP/TcyL/YhdX-like"/>
</dbReference>
<keyword evidence="2 5" id="KW-0812">Transmembrane</keyword>
<comment type="subcellular location">
    <subcellularLocation>
        <location evidence="5">Cell membrane</location>
        <topology evidence="5">Multi-pass membrane protein</topology>
    </subcellularLocation>
    <subcellularLocation>
        <location evidence="1">Membrane</location>
        <topology evidence="1">Multi-pass membrane protein</topology>
    </subcellularLocation>
</comment>
<feature type="domain" description="ABC transmembrane type-1" evidence="6">
    <location>
        <begin position="1"/>
        <end position="205"/>
    </location>
</feature>
<feature type="transmembrane region" description="Helical" evidence="5">
    <location>
        <begin position="27"/>
        <end position="45"/>
    </location>
</feature>
<dbReference type="EMBL" id="BAAARJ010000023">
    <property type="protein sequence ID" value="GAA2634379.1"/>
    <property type="molecule type" value="Genomic_DNA"/>
</dbReference>
<dbReference type="Gene3D" id="1.10.3720.10">
    <property type="entry name" value="MetI-like"/>
    <property type="match status" value="1"/>
</dbReference>
<dbReference type="SUPFAM" id="SSF161098">
    <property type="entry name" value="MetI-like"/>
    <property type="match status" value="1"/>
</dbReference>
<evidence type="ECO:0000259" key="6">
    <source>
        <dbReference type="PROSITE" id="PS50928"/>
    </source>
</evidence>
<evidence type="ECO:0000256" key="3">
    <source>
        <dbReference type="ARBA" id="ARBA00022989"/>
    </source>
</evidence>
<dbReference type="PANTHER" id="PTHR30614">
    <property type="entry name" value="MEMBRANE COMPONENT OF AMINO ACID ABC TRANSPORTER"/>
    <property type="match status" value="1"/>
</dbReference>
<organism evidence="7 8">
    <name type="scientific">Streptomyces axinellae</name>
    <dbReference type="NCBI Taxonomy" id="552788"/>
    <lineage>
        <taxon>Bacteria</taxon>
        <taxon>Bacillati</taxon>
        <taxon>Actinomycetota</taxon>
        <taxon>Actinomycetes</taxon>
        <taxon>Kitasatosporales</taxon>
        <taxon>Streptomycetaceae</taxon>
        <taxon>Streptomyces</taxon>
    </lineage>
</organism>
<dbReference type="PROSITE" id="PS50928">
    <property type="entry name" value="ABC_TM1"/>
    <property type="match status" value="1"/>
</dbReference>
<sequence>MVSLVLGVVLATGRLSAHRLLRWPSSAAVEIFRALPLLILIFALYNMAGLRDVVESVAGAMRDGLGAPGGWLATHFASPTLWALALGVALYNGAVHAEILRAGARAVPLGQYEAAYALGMRKTQVMSTVVLPQTVRAMLPGLVSQIVVTLKDTSLGFIIMYEELLYAGKLLAQNIATPHGYPYLPVLFVVGTLYVGMCLLLSLVAHRLAGERRRRMAGLHRRRPHQR</sequence>
<proteinExistence type="inferred from homology"/>
<protein>
    <recommendedName>
        <fullName evidence="6">ABC transmembrane type-1 domain-containing protein</fullName>
    </recommendedName>
</protein>